<reference evidence="1" key="2">
    <citation type="submission" date="2020-11" db="EMBL/GenBank/DDBJ databases">
        <authorList>
            <person name="McCartney M.A."/>
            <person name="Auch B."/>
            <person name="Kono T."/>
            <person name="Mallez S."/>
            <person name="Becker A."/>
            <person name="Gohl D.M."/>
            <person name="Silverstein K.A.T."/>
            <person name="Koren S."/>
            <person name="Bechman K.B."/>
            <person name="Herman A."/>
            <person name="Abrahante J.E."/>
            <person name="Garbe J."/>
        </authorList>
    </citation>
    <scope>NUCLEOTIDE SEQUENCE</scope>
    <source>
        <strain evidence="1">Duluth1</strain>
        <tissue evidence="1">Whole animal</tissue>
    </source>
</reference>
<evidence type="ECO:0000313" key="1">
    <source>
        <dbReference type="EMBL" id="KAH3835861.1"/>
    </source>
</evidence>
<name>A0A9D4QLR4_DREPO</name>
<sequence length="75" mass="8170">MAIHVFFGRHTPNNTEDMFCMISGVDVLLAVRTDSAPTPAASSRFVKNCSVPPKARDLIDNPRVDKLTAAILDIT</sequence>
<organism evidence="1 2">
    <name type="scientific">Dreissena polymorpha</name>
    <name type="common">Zebra mussel</name>
    <name type="synonym">Mytilus polymorpha</name>
    <dbReference type="NCBI Taxonomy" id="45954"/>
    <lineage>
        <taxon>Eukaryota</taxon>
        <taxon>Metazoa</taxon>
        <taxon>Spiralia</taxon>
        <taxon>Lophotrochozoa</taxon>
        <taxon>Mollusca</taxon>
        <taxon>Bivalvia</taxon>
        <taxon>Autobranchia</taxon>
        <taxon>Heteroconchia</taxon>
        <taxon>Euheterodonta</taxon>
        <taxon>Imparidentia</taxon>
        <taxon>Neoheterodontei</taxon>
        <taxon>Myida</taxon>
        <taxon>Dreissenoidea</taxon>
        <taxon>Dreissenidae</taxon>
        <taxon>Dreissena</taxon>
    </lineage>
</organism>
<evidence type="ECO:0000313" key="2">
    <source>
        <dbReference type="Proteomes" id="UP000828390"/>
    </source>
</evidence>
<protein>
    <submittedName>
        <fullName evidence="1">Uncharacterized protein</fullName>
    </submittedName>
</protein>
<dbReference type="AlphaFoldDB" id="A0A9D4QLR4"/>
<comment type="caution">
    <text evidence="1">The sequence shown here is derived from an EMBL/GenBank/DDBJ whole genome shotgun (WGS) entry which is preliminary data.</text>
</comment>
<proteinExistence type="predicted"/>
<dbReference type="EMBL" id="JAIWYP010000004">
    <property type="protein sequence ID" value="KAH3835861.1"/>
    <property type="molecule type" value="Genomic_DNA"/>
</dbReference>
<accession>A0A9D4QLR4</accession>
<gene>
    <name evidence="1" type="ORF">DPMN_109229</name>
</gene>
<keyword evidence="2" id="KW-1185">Reference proteome</keyword>
<dbReference type="Proteomes" id="UP000828390">
    <property type="component" value="Unassembled WGS sequence"/>
</dbReference>
<reference evidence="1" key="1">
    <citation type="journal article" date="2019" name="bioRxiv">
        <title>The Genome of the Zebra Mussel, Dreissena polymorpha: A Resource for Invasive Species Research.</title>
        <authorList>
            <person name="McCartney M.A."/>
            <person name="Auch B."/>
            <person name="Kono T."/>
            <person name="Mallez S."/>
            <person name="Zhang Y."/>
            <person name="Obille A."/>
            <person name="Becker A."/>
            <person name="Abrahante J.E."/>
            <person name="Garbe J."/>
            <person name="Badalamenti J.P."/>
            <person name="Herman A."/>
            <person name="Mangelson H."/>
            <person name="Liachko I."/>
            <person name="Sullivan S."/>
            <person name="Sone E.D."/>
            <person name="Koren S."/>
            <person name="Silverstein K.A.T."/>
            <person name="Beckman K.B."/>
            <person name="Gohl D.M."/>
        </authorList>
    </citation>
    <scope>NUCLEOTIDE SEQUENCE</scope>
    <source>
        <strain evidence="1">Duluth1</strain>
        <tissue evidence="1">Whole animal</tissue>
    </source>
</reference>